<accession>A0A9X2I2R6</accession>
<feature type="transmembrane region" description="Helical" evidence="1">
    <location>
        <begin position="53"/>
        <end position="72"/>
    </location>
</feature>
<evidence type="ECO:0000313" key="3">
    <source>
        <dbReference type="Proteomes" id="UP001155280"/>
    </source>
</evidence>
<dbReference type="AlphaFoldDB" id="A0A9X2I2R6"/>
<keyword evidence="1" id="KW-1133">Transmembrane helix</keyword>
<dbReference type="Proteomes" id="UP001155280">
    <property type="component" value="Unassembled WGS sequence"/>
</dbReference>
<name>A0A9X2I2R6_9FLAO</name>
<organism evidence="2 3">
    <name type="scientific">Christiangramia oceanisediminis</name>
    <dbReference type="NCBI Taxonomy" id="2920386"/>
    <lineage>
        <taxon>Bacteria</taxon>
        <taxon>Pseudomonadati</taxon>
        <taxon>Bacteroidota</taxon>
        <taxon>Flavobacteriia</taxon>
        <taxon>Flavobacteriales</taxon>
        <taxon>Flavobacteriaceae</taxon>
        <taxon>Christiangramia</taxon>
    </lineage>
</organism>
<keyword evidence="3" id="KW-1185">Reference proteome</keyword>
<dbReference type="RefSeq" id="WP_241551757.1">
    <property type="nucleotide sequence ID" value="NZ_JANCNS010000002.1"/>
</dbReference>
<keyword evidence="1" id="KW-0812">Transmembrane</keyword>
<feature type="transmembrane region" description="Helical" evidence="1">
    <location>
        <begin position="29"/>
        <end position="47"/>
    </location>
</feature>
<feature type="transmembrane region" description="Helical" evidence="1">
    <location>
        <begin position="6"/>
        <end position="22"/>
    </location>
</feature>
<feature type="transmembrane region" description="Helical" evidence="1">
    <location>
        <begin position="79"/>
        <end position="96"/>
    </location>
</feature>
<feature type="transmembrane region" description="Helical" evidence="1">
    <location>
        <begin position="102"/>
        <end position="121"/>
    </location>
</feature>
<comment type="caution">
    <text evidence="2">The sequence shown here is derived from an EMBL/GenBank/DDBJ whole genome shotgun (WGS) entry which is preliminary data.</text>
</comment>
<gene>
    <name evidence="2" type="ORF">MKO06_08515</name>
</gene>
<evidence type="ECO:0000256" key="1">
    <source>
        <dbReference type="SAM" id="Phobius"/>
    </source>
</evidence>
<protein>
    <submittedName>
        <fullName evidence="2">Uncharacterized protein</fullName>
    </submittedName>
</protein>
<sequence length="134" mass="14192">METTIILFSGSLFALLTFYINNKLQLGGIMASAAISVLAALFFKFSPNLLSPYLTATIPIIAMGASFVGMASSRVIRKYWVIGLAGLVFSVMFLIGSPFFDGFGGSLGSSAAIALGSVYGFKRLKATISRSLSR</sequence>
<proteinExistence type="predicted"/>
<dbReference type="EMBL" id="JANCNS010000002">
    <property type="protein sequence ID" value="MCP9199946.1"/>
    <property type="molecule type" value="Genomic_DNA"/>
</dbReference>
<evidence type="ECO:0000313" key="2">
    <source>
        <dbReference type="EMBL" id="MCP9199946.1"/>
    </source>
</evidence>
<keyword evidence="1" id="KW-0472">Membrane</keyword>
<reference evidence="2" key="1">
    <citation type="submission" date="2022-07" db="EMBL/GenBank/DDBJ databases">
        <title>Gramela sediminis sp. nov., isolated from deep-sea sediment of the Indian Ocean.</title>
        <authorList>
            <person name="Shi H."/>
        </authorList>
    </citation>
    <scope>NUCLEOTIDE SEQUENCE</scope>
    <source>
        <strain evidence="2">GC03-9</strain>
    </source>
</reference>